<proteinExistence type="predicted"/>
<evidence type="ECO:0000313" key="1">
    <source>
        <dbReference type="EMBL" id="CEK41985.1"/>
    </source>
</evidence>
<reference evidence="1" key="1">
    <citation type="submission" date="2014-12" db="EMBL/GenBank/DDBJ databases">
        <authorList>
            <person name="Hall J."/>
        </authorList>
    </citation>
    <scope>NUCLEOTIDE SEQUENCE [LARGE SCALE GENOMIC DNA]</scope>
    <source>
        <strain evidence="1">SBW25</strain>
        <plasmid evidence="1">pQBR57</plasmid>
    </source>
</reference>
<organism evidence="1">
    <name type="scientific">Pseudomonas fluorescens (strain SBW25)</name>
    <dbReference type="NCBI Taxonomy" id="216595"/>
    <lineage>
        <taxon>Bacteria</taxon>
        <taxon>Pseudomonadati</taxon>
        <taxon>Pseudomonadota</taxon>
        <taxon>Gammaproteobacteria</taxon>
        <taxon>Pseudomonadales</taxon>
        <taxon>Pseudomonadaceae</taxon>
        <taxon>Pseudomonas</taxon>
    </lineage>
</organism>
<accession>A0A0G4E410</accession>
<keyword evidence="1" id="KW-0614">Plasmid</keyword>
<dbReference type="EMBL" id="LN713926">
    <property type="protein sequence ID" value="CEK41985.1"/>
    <property type="molecule type" value="Genomic_DNA"/>
</dbReference>
<name>A0A0G4E410_PSEFS</name>
<dbReference type="AlphaFoldDB" id="A0A0G4E410"/>
<sequence length="86" mass="9677">MDSWPVSVLIYSEKEKLVKLSELPKSLKGKAWAEIKASSPPLAELLKKDDLKEIVEFFSASIFIDARHAPCLPSEPLKGRKPREKS</sequence>
<reference evidence="1" key="2">
    <citation type="submission" date="2015-06" db="EMBL/GenBank/DDBJ databases">
        <title>Environmentally co-occuring mercury resistance plasmids are genetically and phenotypically diverse and confer variable context-dependent fitness effects.</title>
        <authorList>
            <person name="Hall J.P.J."/>
            <person name="Harrison E."/>
            <person name="Lilley A.K."/>
            <person name="Paterson S."/>
            <person name="Spiers A.J."/>
            <person name="Brockhurst M.A."/>
        </authorList>
    </citation>
    <scope>NUCLEOTIDE SEQUENCE [LARGE SCALE GENOMIC DNA]</scope>
    <source>
        <strain evidence="1">SBW25</strain>
        <plasmid evidence="1">pQBR57</plasmid>
    </source>
</reference>
<geneLocation type="plasmid" evidence="1">
    <name>pQBR57</name>
</geneLocation>
<protein>
    <submittedName>
        <fullName evidence="1">Uncharacterized protein</fullName>
    </submittedName>
</protein>
<gene>
    <name evidence="1" type="ORF">PQBR57_0032</name>
</gene>